<dbReference type="Pfam" id="PF13302">
    <property type="entry name" value="Acetyltransf_3"/>
    <property type="match status" value="1"/>
</dbReference>
<dbReference type="Proteomes" id="UP000182360">
    <property type="component" value="Unassembled WGS sequence"/>
</dbReference>
<dbReference type="CDD" id="cd04301">
    <property type="entry name" value="NAT_SF"/>
    <property type="match status" value="1"/>
</dbReference>
<dbReference type="PROSITE" id="PS51186">
    <property type="entry name" value="GNAT"/>
    <property type="match status" value="1"/>
</dbReference>
<dbReference type="PANTHER" id="PTHR39173:SF1">
    <property type="entry name" value="ACETYLTRANSFERASE"/>
    <property type="match status" value="1"/>
</dbReference>
<reference evidence="2 3" key="1">
    <citation type="submission" date="2016-10" db="EMBL/GenBank/DDBJ databases">
        <authorList>
            <person name="de Groot N.N."/>
        </authorList>
    </citation>
    <scope>NUCLEOTIDE SEQUENCE [LARGE SCALE GENOMIC DNA]</scope>
    <source>
        <strain evidence="2 3">B25</strain>
    </source>
</reference>
<sequence>MLSDDELVLIIPSKEIKEEILQYKEEHFKSGDMQVHGSGGLAYYDDFDDWLEHIDSIRKMKSDNDIQTSTFFSKRLSDGKLIGCIKFHHSLNDELKNGGHIAYGIRPSERRKGYASKQLNLMLNFAKQSGLTEVIVACDKDNVASTKTAMRCGGILVKEFTEDGMVKQHYHFELNCL</sequence>
<gene>
    <name evidence="2" type="ORF">SAMN04487977_102571</name>
</gene>
<dbReference type="Gene3D" id="3.40.630.30">
    <property type="match status" value="1"/>
</dbReference>
<evidence type="ECO:0000313" key="3">
    <source>
        <dbReference type="Proteomes" id="UP000182360"/>
    </source>
</evidence>
<keyword evidence="3" id="KW-1185">Reference proteome</keyword>
<evidence type="ECO:0000259" key="1">
    <source>
        <dbReference type="PROSITE" id="PS51186"/>
    </source>
</evidence>
<evidence type="ECO:0000313" key="2">
    <source>
        <dbReference type="EMBL" id="SEQ12717.1"/>
    </source>
</evidence>
<dbReference type="InterPro" id="IPR000182">
    <property type="entry name" value="GNAT_dom"/>
</dbReference>
<dbReference type="EMBL" id="FOFU01000002">
    <property type="protein sequence ID" value="SEQ12717.1"/>
    <property type="molecule type" value="Genomic_DNA"/>
</dbReference>
<dbReference type="AlphaFoldDB" id="A0A1H9DHD3"/>
<organism evidence="2 3">
    <name type="scientific">Treponema bryantii</name>
    <dbReference type="NCBI Taxonomy" id="163"/>
    <lineage>
        <taxon>Bacteria</taxon>
        <taxon>Pseudomonadati</taxon>
        <taxon>Spirochaetota</taxon>
        <taxon>Spirochaetia</taxon>
        <taxon>Spirochaetales</taxon>
        <taxon>Treponemataceae</taxon>
        <taxon>Treponema</taxon>
    </lineage>
</organism>
<dbReference type="RefSeq" id="WP_074641852.1">
    <property type="nucleotide sequence ID" value="NZ_FOFU01000002.1"/>
</dbReference>
<keyword evidence="2" id="KW-0808">Transferase</keyword>
<feature type="domain" description="N-acetyltransferase" evidence="1">
    <location>
        <begin position="18"/>
        <end position="177"/>
    </location>
</feature>
<dbReference type="InterPro" id="IPR016181">
    <property type="entry name" value="Acyl_CoA_acyltransferase"/>
</dbReference>
<name>A0A1H9DHD3_9SPIR</name>
<accession>A0A1H9DHD3</accession>
<dbReference type="GO" id="GO:0016747">
    <property type="term" value="F:acyltransferase activity, transferring groups other than amino-acyl groups"/>
    <property type="evidence" value="ECO:0007669"/>
    <property type="project" value="InterPro"/>
</dbReference>
<protein>
    <submittedName>
        <fullName evidence="2">Predicted acetyltransferase</fullName>
    </submittedName>
</protein>
<proteinExistence type="predicted"/>
<dbReference type="PANTHER" id="PTHR39173">
    <property type="entry name" value="ACETYLTRANSFERASE"/>
    <property type="match status" value="1"/>
</dbReference>
<dbReference type="SUPFAM" id="SSF55729">
    <property type="entry name" value="Acyl-CoA N-acyltransferases (Nat)"/>
    <property type="match status" value="1"/>
</dbReference>